<dbReference type="InParanoid" id="A0A0C3FLK3"/>
<dbReference type="InterPro" id="IPR019539">
    <property type="entry name" value="GalKase_N"/>
</dbReference>
<dbReference type="FunFam" id="1.20.1440.340:FF:000003">
    <property type="entry name" value="GAL1p Galactokinase"/>
    <property type="match status" value="1"/>
</dbReference>
<accession>A0A0C3FLK3</accession>
<dbReference type="InterPro" id="IPR013750">
    <property type="entry name" value="GHMP_kinase_C_dom"/>
</dbReference>
<evidence type="ECO:0000256" key="6">
    <source>
        <dbReference type="ARBA" id="ARBA00022741"/>
    </source>
</evidence>
<evidence type="ECO:0000313" key="17">
    <source>
        <dbReference type="Proteomes" id="UP000054166"/>
    </source>
</evidence>
<evidence type="ECO:0000259" key="13">
    <source>
        <dbReference type="Pfam" id="PF00288"/>
    </source>
</evidence>
<dbReference type="EC" id="2.7.1.6" evidence="3"/>
<dbReference type="InterPro" id="IPR014721">
    <property type="entry name" value="Ribsml_uS5_D2-typ_fold_subgr"/>
</dbReference>
<dbReference type="GO" id="GO:0005829">
    <property type="term" value="C:cytosol"/>
    <property type="evidence" value="ECO:0007669"/>
    <property type="project" value="TreeGrafter"/>
</dbReference>
<sequence>MAAELPIPVYTNLDDLYRNLGTTVNHAVRWNNLAEEFVTRFSRKPAYIARAPGRVKILFTLSSGEHIDYTLFGCFPAAIERDILIACAPRSVRTSPSPYSSQTGPDLESQQVSGSVVAENLHGKYSRQTFVPAKKLSWQLDIDTKQLRWESYVKAGYYGVLNHYFTPAAGSDGHPVPVDLLVTGSVPAGSGLSSSAAMVVASTLAFLAVNGKLDDTSISAQGMTKGKLVEMAMENEKRVGVNSGGMDQAASVISTANSALYVSFFPRLSAQPIPLPGASTTSISISPASSLQPRAVFVCANSLVVSDKLVHARTRYNLRVVETLVAARVLARRLNIPVGEKEKVTLREVLGKVMGEDAGGGEDMDLGILMHGLERMISEVELLKPNQRDDGEEGVTLEEMIEWSGLSEDVFREVYLSWVDGNGWFPVEATYFQLYKRAKHVFTEALRVLQFREVCLRASSPPSLSVLEELGNLMNESQESCSRAYECSCPELDELVQLARDAGAYGSRLTGAGWGGCTVSLIAESEVESFIHKIKNAYGPYKGLQGEELHEVIFATKPSSGACGEYSYFR</sequence>
<evidence type="ECO:0000259" key="15">
    <source>
        <dbReference type="Pfam" id="PF10509"/>
    </source>
</evidence>
<dbReference type="PANTHER" id="PTHR10457:SF7">
    <property type="entry name" value="GALACTOKINASE-RELATED"/>
    <property type="match status" value="1"/>
</dbReference>
<dbReference type="HOGENOM" id="CLU_017814_6_2_1"/>
<dbReference type="PRINTS" id="PR00959">
    <property type="entry name" value="MEVGALKINASE"/>
</dbReference>
<comment type="catalytic activity">
    <reaction evidence="12">
        <text>alpha-D-galactose + ATP = alpha-D-galactose 1-phosphate + ADP + H(+)</text>
        <dbReference type="Rhea" id="RHEA:13553"/>
        <dbReference type="ChEBI" id="CHEBI:15378"/>
        <dbReference type="ChEBI" id="CHEBI:28061"/>
        <dbReference type="ChEBI" id="CHEBI:30616"/>
        <dbReference type="ChEBI" id="CHEBI:58336"/>
        <dbReference type="ChEBI" id="CHEBI:456216"/>
        <dbReference type="EC" id="2.7.1.6"/>
    </reaction>
    <physiologicalReaction direction="left-to-right" evidence="12">
        <dbReference type="Rhea" id="RHEA:13554"/>
    </physiologicalReaction>
</comment>
<feature type="domain" description="Galactokinase N-terminal" evidence="15">
    <location>
        <begin position="35"/>
        <end position="89"/>
    </location>
</feature>
<dbReference type="SUPFAM" id="SSF54211">
    <property type="entry name" value="Ribosomal protein S5 domain 2-like"/>
    <property type="match status" value="1"/>
</dbReference>
<keyword evidence="9" id="KW-0299">Galactose metabolism</keyword>
<dbReference type="PANTHER" id="PTHR10457">
    <property type="entry name" value="MEVALONATE KINASE/GALACTOKINASE"/>
    <property type="match status" value="1"/>
</dbReference>
<evidence type="ECO:0000259" key="14">
    <source>
        <dbReference type="Pfam" id="PF08544"/>
    </source>
</evidence>
<dbReference type="GO" id="GO:0005524">
    <property type="term" value="F:ATP binding"/>
    <property type="evidence" value="ECO:0007669"/>
    <property type="project" value="UniProtKB-KW"/>
</dbReference>
<feature type="domain" description="GHMP kinase N-terminal" evidence="13">
    <location>
        <begin position="170"/>
        <end position="253"/>
    </location>
</feature>
<evidence type="ECO:0000256" key="5">
    <source>
        <dbReference type="ARBA" id="ARBA00022679"/>
    </source>
</evidence>
<evidence type="ECO:0000256" key="9">
    <source>
        <dbReference type="ARBA" id="ARBA00023144"/>
    </source>
</evidence>
<keyword evidence="17" id="KW-1185">Reference proteome</keyword>
<dbReference type="Gene3D" id="3.30.230.10">
    <property type="match status" value="1"/>
</dbReference>
<keyword evidence="6" id="KW-0547">Nucleotide-binding</keyword>
<dbReference type="NCBIfam" id="TIGR00131">
    <property type="entry name" value="gal_kin"/>
    <property type="match status" value="1"/>
</dbReference>
<dbReference type="PROSITE" id="PS00627">
    <property type="entry name" value="GHMP_KINASES_ATP"/>
    <property type="match status" value="1"/>
</dbReference>
<evidence type="ECO:0000313" key="16">
    <source>
        <dbReference type="EMBL" id="KIM80391.1"/>
    </source>
</evidence>
<dbReference type="Gene3D" id="3.30.70.3170">
    <property type="match status" value="1"/>
</dbReference>
<dbReference type="GO" id="GO:0006012">
    <property type="term" value="P:galactose metabolic process"/>
    <property type="evidence" value="ECO:0007669"/>
    <property type="project" value="UniProtKB-UniPathway"/>
</dbReference>
<proteinExistence type="inferred from homology"/>
<evidence type="ECO:0000256" key="4">
    <source>
        <dbReference type="ARBA" id="ARBA00019487"/>
    </source>
</evidence>
<dbReference type="InterPro" id="IPR000705">
    <property type="entry name" value="Galactokinase"/>
</dbReference>
<dbReference type="Pfam" id="PF00288">
    <property type="entry name" value="GHMP_kinases_N"/>
    <property type="match status" value="1"/>
</dbReference>
<dbReference type="Gene3D" id="1.20.1440.340">
    <property type="match status" value="1"/>
</dbReference>
<dbReference type="Pfam" id="PF10509">
    <property type="entry name" value="GalKase_gal_bdg"/>
    <property type="match status" value="1"/>
</dbReference>
<keyword evidence="5" id="KW-0808">Transferase</keyword>
<comment type="pathway">
    <text evidence="1">Carbohydrate metabolism; galactose metabolism.</text>
</comment>
<evidence type="ECO:0000256" key="1">
    <source>
        <dbReference type="ARBA" id="ARBA00004947"/>
    </source>
</evidence>
<name>A0A0C3FLK3_PILCF</name>
<keyword evidence="8" id="KW-0067">ATP-binding</keyword>
<reference evidence="17" key="2">
    <citation type="submission" date="2015-01" db="EMBL/GenBank/DDBJ databases">
        <title>Evolutionary Origins and Diversification of the Mycorrhizal Mutualists.</title>
        <authorList>
            <consortium name="DOE Joint Genome Institute"/>
            <consortium name="Mycorrhizal Genomics Consortium"/>
            <person name="Kohler A."/>
            <person name="Kuo A."/>
            <person name="Nagy L.G."/>
            <person name="Floudas D."/>
            <person name="Copeland A."/>
            <person name="Barry K.W."/>
            <person name="Cichocki N."/>
            <person name="Veneault-Fourrey C."/>
            <person name="LaButti K."/>
            <person name="Lindquist E.A."/>
            <person name="Lipzen A."/>
            <person name="Lundell T."/>
            <person name="Morin E."/>
            <person name="Murat C."/>
            <person name="Riley R."/>
            <person name="Ohm R."/>
            <person name="Sun H."/>
            <person name="Tunlid A."/>
            <person name="Henrissat B."/>
            <person name="Grigoriev I.V."/>
            <person name="Hibbett D.S."/>
            <person name="Martin F."/>
        </authorList>
    </citation>
    <scope>NUCLEOTIDE SEQUENCE [LARGE SCALE GENOMIC DNA]</scope>
    <source>
        <strain evidence="17">F 1598</strain>
    </source>
</reference>
<evidence type="ECO:0000256" key="12">
    <source>
        <dbReference type="ARBA" id="ARBA00049538"/>
    </source>
</evidence>
<dbReference type="FunCoup" id="A0A0C3FLK3">
    <property type="interactions" value="310"/>
</dbReference>
<keyword evidence="10" id="KW-0119">Carbohydrate metabolism</keyword>
<reference evidence="16 17" key="1">
    <citation type="submission" date="2014-04" db="EMBL/GenBank/DDBJ databases">
        <authorList>
            <consortium name="DOE Joint Genome Institute"/>
            <person name="Kuo A."/>
            <person name="Tarkka M."/>
            <person name="Buscot F."/>
            <person name="Kohler A."/>
            <person name="Nagy L.G."/>
            <person name="Floudas D."/>
            <person name="Copeland A."/>
            <person name="Barry K.W."/>
            <person name="Cichocki N."/>
            <person name="Veneault-Fourrey C."/>
            <person name="LaButti K."/>
            <person name="Lindquist E.A."/>
            <person name="Lipzen A."/>
            <person name="Lundell T."/>
            <person name="Morin E."/>
            <person name="Murat C."/>
            <person name="Sun H."/>
            <person name="Tunlid A."/>
            <person name="Henrissat B."/>
            <person name="Grigoriev I.V."/>
            <person name="Hibbett D.S."/>
            <person name="Martin F."/>
            <person name="Nordberg H.P."/>
            <person name="Cantor M.N."/>
            <person name="Hua S.X."/>
        </authorList>
    </citation>
    <scope>NUCLEOTIDE SEQUENCE [LARGE SCALE GENOMIC DNA]</scope>
    <source>
        <strain evidence="16 17">F 1598</strain>
    </source>
</reference>
<dbReference type="OrthoDB" id="187738at2759"/>
<dbReference type="STRING" id="765440.A0A0C3FLK3"/>
<dbReference type="UniPathway" id="UPA00214"/>
<dbReference type="EMBL" id="KN833004">
    <property type="protein sequence ID" value="KIM80391.1"/>
    <property type="molecule type" value="Genomic_DNA"/>
</dbReference>
<evidence type="ECO:0000256" key="2">
    <source>
        <dbReference type="ARBA" id="ARBA00006566"/>
    </source>
</evidence>
<evidence type="ECO:0000256" key="8">
    <source>
        <dbReference type="ARBA" id="ARBA00022840"/>
    </source>
</evidence>
<dbReference type="InterPro" id="IPR006203">
    <property type="entry name" value="GHMP_knse_ATP-bd_CS"/>
</dbReference>
<keyword evidence="7" id="KW-0418">Kinase</keyword>
<dbReference type="InterPro" id="IPR036554">
    <property type="entry name" value="GHMP_kinase_C_sf"/>
</dbReference>
<evidence type="ECO:0000256" key="10">
    <source>
        <dbReference type="ARBA" id="ARBA00023277"/>
    </source>
</evidence>
<dbReference type="Proteomes" id="UP000054166">
    <property type="component" value="Unassembled WGS sequence"/>
</dbReference>
<evidence type="ECO:0000256" key="7">
    <source>
        <dbReference type="ARBA" id="ARBA00022777"/>
    </source>
</evidence>
<dbReference type="GO" id="GO:0004335">
    <property type="term" value="F:galactokinase activity"/>
    <property type="evidence" value="ECO:0007669"/>
    <property type="project" value="UniProtKB-EC"/>
</dbReference>
<evidence type="ECO:0000256" key="3">
    <source>
        <dbReference type="ARBA" id="ARBA00012315"/>
    </source>
</evidence>
<dbReference type="SUPFAM" id="SSF55060">
    <property type="entry name" value="GHMP Kinase, C-terminal domain"/>
    <property type="match status" value="1"/>
</dbReference>
<feature type="domain" description="GHMP kinase C-terminal" evidence="14">
    <location>
        <begin position="467"/>
        <end position="538"/>
    </location>
</feature>
<organism evidence="16 17">
    <name type="scientific">Piloderma croceum (strain F 1598)</name>
    <dbReference type="NCBI Taxonomy" id="765440"/>
    <lineage>
        <taxon>Eukaryota</taxon>
        <taxon>Fungi</taxon>
        <taxon>Dikarya</taxon>
        <taxon>Basidiomycota</taxon>
        <taxon>Agaricomycotina</taxon>
        <taxon>Agaricomycetes</taxon>
        <taxon>Agaricomycetidae</taxon>
        <taxon>Atheliales</taxon>
        <taxon>Atheliaceae</taxon>
        <taxon>Piloderma</taxon>
    </lineage>
</organism>
<comment type="similarity">
    <text evidence="2">Belongs to the GHMP kinase family. GalK subfamily.</text>
</comment>
<dbReference type="AlphaFoldDB" id="A0A0C3FLK3"/>
<evidence type="ECO:0000256" key="11">
    <source>
        <dbReference type="ARBA" id="ARBA00029590"/>
    </source>
</evidence>
<gene>
    <name evidence="16" type="ORF">PILCRDRAFT_73305</name>
</gene>
<dbReference type="InterPro" id="IPR020568">
    <property type="entry name" value="Ribosomal_Su5_D2-typ_SF"/>
</dbReference>
<dbReference type="Pfam" id="PF08544">
    <property type="entry name" value="GHMP_kinases_C"/>
    <property type="match status" value="1"/>
</dbReference>
<dbReference type="InterPro" id="IPR006204">
    <property type="entry name" value="GHMP_kinase_N_dom"/>
</dbReference>
<protein>
    <recommendedName>
        <fullName evidence="4">Galactokinase</fullName>
        <ecNumber evidence="3">2.7.1.6</ecNumber>
    </recommendedName>
    <alternativeName>
        <fullName evidence="11">Galactose kinase</fullName>
    </alternativeName>
</protein>